<protein>
    <submittedName>
        <fullName evidence="1">Uncharacterized protein</fullName>
    </submittedName>
</protein>
<dbReference type="EMBL" id="CM009298">
    <property type="protein sequence ID" value="RQO95852.1"/>
    <property type="molecule type" value="Genomic_DNA"/>
</dbReference>
<dbReference type="AlphaFoldDB" id="A0A3N7FLG0"/>
<gene>
    <name evidence="1" type="ORF">POPTR_009G125766</name>
</gene>
<evidence type="ECO:0000313" key="1">
    <source>
        <dbReference type="EMBL" id="RQO95852.1"/>
    </source>
</evidence>
<evidence type="ECO:0000313" key="2">
    <source>
        <dbReference type="Proteomes" id="UP000006729"/>
    </source>
</evidence>
<sequence>MNSLDVVDFGSVDGTAITHPKRRWLPRGVIPLGWNIDDVPLVG</sequence>
<dbReference type="InParanoid" id="A0A3N7FLG0"/>
<accession>A0A3N7FLG0</accession>
<name>A0A3N7FLG0_POPTR</name>
<proteinExistence type="predicted"/>
<keyword evidence="2" id="KW-1185">Reference proteome</keyword>
<reference evidence="1 2" key="1">
    <citation type="journal article" date="2006" name="Science">
        <title>The genome of black cottonwood, Populus trichocarpa (Torr. &amp; Gray).</title>
        <authorList>
            <person name="Tuskan G.A."/>
            <person name="Difazio S."/>
            <person name="Jansson S."/>
            <person name="Bohlmann J."/>
            <person name="Grigoriev I."/>
            <person name="Hellsten U."/>
            <person name="Putnam N."/>
            <person name="Ralph S."/>
            <person name="Rombauts S."/>
            <person name="Salamov A."/>
            <person name="Schein J."/>
            <person name="Sterck L."/>
            <person name="Aerts A."/>
            <person name="Bhalerao R.R."/>
            <person name="Bhalerao R.P."/>
            <person name="Blaudez D."/>
            <person name="Boerjan W."/>
            <person name="Brun A."/>
            <person name="Brunner A."/>
            <person name="Busov V."/>
            <person name="Campbell M."/>
            <person name="Carlson J."/>
            <person name="Chalot M."/>
            <person name="Chapman J."/>
            <person name="Chen G.L."/>
            <person name="Cooper D."/>
            <person name="Coutinho P.M."/>
            <person name="Couturier J."/>
            <person name="Covert S."/>
            <person name="Cronk Q."/>
            <person name="Cunningham R."/>
            <person name="Davis J."/>
            <person name="Degroeve S."/>
            <person name="Dejardin A."/>
            <person name="Depamphilis C."/>
            <person name="Detter J."/>
            <person name="Dirks B."/>
            <person name="Dubchak I."/>
            <person name="Duplessis S."/>
            <person name="Ehlting J."/>
            <person name="Ellis B."/>
            <person name="Gendler K."/>
            <person name="Goodstein D."/>
            <person name="Gribskov M."/>
            <person name="Grimwood J."/>
            <person name="Groover A."/>
            <person name="Gunter L."/>
            <person name="Hamberger B."/>
            <person name="Heinze B."/>
            <person name="Helariutta Y."/>
            <person name="Henrissat B."/>
            <person name="Holligan D."/>
            <person name="Holt R."/>
            <person name="Huang W."/>
            <person name="Islam-Faridi N."/>
            <person name="Jones S."/>
            <person name="Jones-Rhoades M."/>
            <person name="Jorgensen R."/>
            <person name="Joshi C."/>
            <person name="Kangasjarvi J."/>
            <person name="Karlsson J."/>
            <person name="Kelleher C."/>
            <person name="Kirkpatrick R."/>
            <person name="Kirst M."/>
            <person name="Kohler A."/>
            <person name="Kalluri U."/>
            <person name="Larimer F."/>
            <person name="Leebens-Mack J."/>
            <person name="Leple J.C."/>
            <person name="Locascio P."/>
            <person name="Lou Y."/>
            <person name="Lucas S."/>
            <person name="Martin F."/>
            <person name="Montanini B."/>
            <person name="Napoli C."/>
            <person name="Nelson D.R."/>
            <person name="Nelson C."/>
            <person name="Nieminen K."/>
            <person name="Nilsson O."/>
            <person name="Pereda V."/>
            <person name="Peter G."/>
            <person name="Philippe R."/>
            <person name="Pilate G."/>
            <person name="Poliakov A."/>
            <person name="Razumovskaya J."/>
            <person name="Richardson P."/>
            <person name="Rinaldi C."/>
            <person name="Ritland K."/>
            <person name="Rouze P."/>
            <person name="Ryaboy D."/>
            <person name="Schmutz J."/>
            <person name="Schrader J."/>
            <person name="Segerman B."/>
            <person name="Shin H."/>
            <person name="Siddiqui A."/>
            <person name="Sterky F."/>
            <person name="Terry A."/>
            <person name="Tsai C.J."/>
            <person name="Uberbacher E."/>
            <person name="Unneberg P."/>
            <person name="Vahala J."/>
            <person name="Wall K."/>
            <person name="Wessler S."/>
            <person name="Yang G."/>
            <person name="Yin T."/>
            <person name="Douglas C."/>
            <person name="Marra M."/>
            <person name="Sandberg G."/>
            <person name="Van de Peer Y."/>
            <person name="Rokhsar D."/>
        </authorList>
    </citation>
    <scope>NUCLEOTIDE SEQUENCE [LARGE SCALE GENOMIC DNA]</scope>
    <source>
        <strain evidence="2">cv. Nisqually</strain>
    </source>
</reference>
<organism evidence="1 2">
    <name type="scientific">Populus trichocarpa</name>
    <name type="common">Western balsam poplar</name>
    <name type="synonym">Populus balsamifera subsp. trichocarpa</name>
    <dbReference type="NCBI Taxonomy" id="3694"/>
    <lineage>
        <taxon>Eukaryota</taxon>
        <taxon>Viridiplantae</taxon>
        <taxon>Streptophyta</taxon>
        <taxon>Embryophyta</taxon>
        <taxon>Tracheophyta</taxon>
        <taxon>Spermatophyta</taxon>
        <taxon>Magnoliopsida</taxon>
        <taxon>eudicotyledons</taxon>
        <taxon>Gunneridae</taxon>
        <taxon>Pentapetalae</taxon>
        <taxon>rosids</taxon>
        <taxon>fabids</taxon>
        <taxon>Malpighiales</taxon>
        <taxon>Salicaceae</taxon>
        <taxon>Saliceae</taxon>
        <taxon>Populus</taxon>
    </lineage>
</organism>
<dbReference type="Proteomes" id="UP000006729">
    <property type="component" value="Chromosome 9"/>
</dbReference>